<dbReference type="InterPro" id="IPR005110">
    <property type="entry name" value="MoeA_linker/N"/>
</dbReference>
<dbReference type="SUPFAM" id="SSF53218">
    <property type="entry name" value="Molybdenum cofactor biosynthesis proteins"/>
    <property type="match status" value="1"/>
</dbReference>
<dbReference type="InterPro" id="IPR038987">
    <property type="entry name" value="MoeA-like"/>
</dbReference>
<dbReference type="Proteomes" id="UP000288102">
    <property type="component" value="Unassembled WGS sequence"/>
</dbReference>
<dbReference type="OrthoDB" id="9804758at2"/>
<evidence type="ECO:0000256" key="1">
    <source>
        <dbReference type="ARBA" id="ARBA00001946"/>
    </source>
</evidence>
<dbReference type="InterPro" id="IPR036688">
    <property type="entry name" value="MoeA_C_domain_IV_sf"/>
</dbReference>
<sequence>MIQVSQALTIVAENSSEMPTQKIQVNKALGYILAKTVHSPIAMPPFRQSAMDGYAFTHSKRHQYDVISTSQAGDHVNTKLEFNEAVRIFTGAFVPDDADTVVMQEHVMANEKSILITNMPEQFANVRSKGEQIQKDDVVFEANTLITPAAIGFLTCLGITEISVYKKPKVAILVTGNELVKPGKKLPKGKIFESNSVMLQAALQTVGIKKTKVYTVKDKLKATKKALKEILPQYDIVLISGGISVGDYDFVKEALLANEVEELFYKINQRPGKPMFFGKRNETLVFALPGNPASSLTNFYVYVYPAIRNKMGFSEIHLPKLIRKLNADIPNTTGKTLFLKAIYDETHVEVLGGQSSAMLNSFAIANSLLIVPNDAEMLKKNELVTLLPIGGF</sequence>
<dbReference type="AlphaFoldDB" id="A0A434A6F7"/>
<keyword evidence="14" id="KW-1185">Reference proteome</keyword>
<dbReference type="EC" id="2.10.1.1" evidence="11"/>
<comment type="cofactor">
    <cofactor evidence="1 11">
        <name>Mg(2+)</name>
        <dbReference type="ChEBI" id="CHEBI:18420"/>
    </cofactor>
</comment>
<name>A0A434A6F7_9FLAO</name>
<dbReference type="EMBL" id="QWDM01000007">
    <property type="protein sequence ID" value="RUT69991.1"/>
    <property type="molecule type" value="Genomic_DNA"/>
</dbReference>
<evidence type="ECO:0000256" key="8">
    <source>
        <dbReference type="ARBA" id="ARBA00022842"/>
    </source>
</evidence>
<evidence type="ECO:0000256" key="6">
    <source>
        <dbReference type="ARBA" id="ARBA00022679"/>
    </source>
</evidence>
<dbReference type="Gene3D" id="3.90.105.10">
    <property type="entry name" value="Molybdopterin biosynthesis moea protein, domain 2"/>
    <property type="match status" value="1"/>
</dbReference>
<dbReference type="GO" id="GO:0061599">
    <property type="term" value="F:molybdopterin molybdotransferase activity"/>
    <property type="evidence" value="ECO:0007669"/>
    <property type="project" value="UniProtKB-UniRule"/>
</dbReference>
<dbReference type="Pfam" id="PF03454">
    <property type="entry name" value="MoeA_C"/>
    <property type="match status" value="1"/>
</dbReference>
<evidence type="ECO:0000256" key="3">
    <source>
        <dbReference type="ARBA" id="ARBA00005046"/>
    </source>
</evidence>
<comment type="similarity">
    <text evidence="4 11">Belongs to the MoeA family.</text>
</comment>
<keyword evidence="6 11" id="KW-0808">Transferase</keyword>
<dbReference type="InterPro" id="IPR001453">
    <property type="entry name" value="MoaB/Mog_dom"/>
</dbReference>
<dbReference type="NCBIfam" id="TIGR00177">
    <property type="entry name" value="molyb_syn"/>
    <property type="match status" value="1"/>
</dbReference>
<dbReference type="PANTHER" id="PTHR10192">
    <property type="entry name" value="MOLYBDOPTERIN BIOSYNTHESIS PROTEIN"/>
    <property type="match status" value="1"/>
</dbReference>
<keyword evidence="5 11" id="KW-0500">Molybdenum</keyword>
<comment type="catalytic activity">
    <reaction evidence="10">
        <text>adenylyl-molybdopterin + molybdate = Mo-molybdopterin + AMP + H(+)</text>
        <dbReference type="Rhea" id="RHEA:35047"/>
        <dbReference type="ChEBI" id="CHEBI:15378"/>
        <dbReference type="ChEBI" id="CHEBI:36264"/>
        <dbReference type="ChEBI" id="CHEBI:62727"/>
        <dbReference type="ChEBI" id="CHEBI:71302"/>
        <dbReference type="ChEBI" id="CHEBI:456215"/>
        <dbReference type="EC" id="2.10.1.1"/>
    </reaction>
</comment>
<comment type="function">
    <text evidence="2 11">Catalyzes the insertion of molybdate into adenylated molybdopterin with the concomitant release of AMP.</text>
</comment>
<dbReference type="GO" id="GO:0046872">
    <property type="term" value="F:metal ion binding"/>
    <property type="evidence" value="ECO:0007669"/>
    <property type="project" value="UniProtKB-UniRule"/>
</dbReference>
<evidence type="ECO:0000256" key="7">
    <source>
        <dbReference type="ARBA" id="ARBA00022723"/>
    </source>
</evidence>
<dbReference type="UniPathway" id="UPA00344"/>
<dbReference type="SMART" id="SM00852">
    <property type="entry name" value="MoCF_biosynth"/>
    <property type="match status" value="1"/>
</dbReference>
<accession>A0A434A6F7</accession>
<dbReference type="NCBIfam" id="NF045515">
    <property type="entry name" value="Glp_gephyrin"/>
    <property type="match status" value="1"/>
</dbReference>
<dbReference type="InterPro" id="IPR036135">
    <property type="entry name" value="MoeA_linker/N_sf"/>
</dbReference>
<dbReference type="PANTHER" id="PTHR10192:SF5">
    <property type="entry name" value="GEPHYRIN"/>
    <property type="match status" value="1"/>
</dbReference>
<evidence type="ECO:0000256" key="11">
    <source>
        <dbReference type="RuleBase" id="RU365090"/>
    </source>
</evidence>
<keyword evidence="9 11" id="KW-0501">Molybdenum cofactor biosynthesis</keyword>
<evidence type="ECO:0000313" key="13">
    <source>
        <dbReference type="EMBL" id="RUT69991.1"/>
    </source>
</evidence>
<dbReference type="Pfam" id="PF00994">
    <property type="entry name" value="MoCF_biosynth"/>
    <property type="match status" value="1"/>
</dbReference>
<dbReference type="Gene3D" id="2.40.340.10">
    <property type="entry name" value="MoeA, C-terminal, domain IV"/>
    <property type="match status" value="1"/>
</dbReference>
<keyword evidence="7 11" id="KW-0479">Metal-binding</keyword>
<gene>
    <name evidence="13" type="ORF">D0817_12430</name>
</gene>
<dbReference type="GO" id="GO:0005829">
    <property type="term" value="C:cytosol"/>
    <property type="evidence" value="ECO:0007669"/>
    <property type="project" value="TreeGrafter"/>
</dbReference>
<organism evidence="13 14">
    <name type="scientific">Flavobacterium cupreum</name>
    <dbReference type="NCBI Taxonomy" id="2133766"/>
    <lineage>
        <taxon>Bacteria</taxon>
        <taxon>Pseudomonadati</taxon>
        <taxon>Bacteroidota</taxon>
        <taxon>Flavobacteriia</taxon>
        <taxon>Flavobacteriales</taxon>
        <taxon>Flavobacteriaceae</taxon>
        <taxon>Flavobacterium</taxon>
    </lineage>
</organism>
<dbReference type="RefSeq" id="WP_127338670.1">
    <property type="nucleotide sequence ID" value="NZ_QWDM01000007.1"/>
</dbReference>
<proteinExistence type="inferred from homology"/>
<dbReference type="InterPro" id="IPR005111">
    <property type="entry name" value="MoeA_C_domain_IV"/>
</dbReference>
<dbReference type="CDD" id="cd00887">
    <property type="entry name" value="MoeA"/>
    <property type="match status" value="1"/>
</dbReference>
<dbReference type="PROSITE" id="PS01079">
    <property type="entry name" value="MOCF_BIOSYNTHESIS_2"/>
    <property type="match status" value="1"/>
</dbReference>
<dbReference type="InterPro" id="IPR008284">
    <property type="entry name" value="MoCF_biosynth_CS"/>
</dbReference>
<evidence type="ECO:0000256" key="4">
    <source>
        <dbReference type="ARBA" id="ARBA00010763"/>
    </source>
</evidence>
<dbReference type="FunFam" id="3.40.980.10:FF:000004">
    <property type="entry name" value="Molybdopterin molybdenumtransferase"/>
    <property type="match status" value="1"/>
</dbReference>
<evidence type="ECO:0000256" key="10">
    <source>
        <dbReference type="ARBA" id="ARBA00047317"/>
    </source>
</evidence>
<dbReference type="Gene3D" id="3.40.980.10">
    <property type="entry name" value="MoaB/Mog-like domain"/>
    <property type="match status" value="1"/>
</dbReference>
<dbReference type="GO" id="GO:0006777">
    <property type="term" value="P:Mo-molybdopterin cofactor biosynthetic process"/>
    <property type="evidence" value="ECO:0007669"/>
    <property type="project" value="UniProtKB-UniRule"/>
</dbReference>
<evidence type="ECO:0000259" key="12">
    <source>
        <dbReference type="SMART" id="SM00852"/>
    </source>
</evidence>
<dbReference type="Pfam" id="PF03453">
    <property type="entry name" value="MoeA_N"/>
    <property type="match status" value="1"/>
</dbReference>
<evidence type="ECO:0000256" key="2">
    <source>
        <dbReference type="ARBA" id="ARBA00002901"/>
    </source>
</evidence>
<feature type="domain" description="MoaB/Mog" evidence="12">
    <location>
        <begin position="171"/>
        <end position="309"/>
    </location>
</feature>
<protein>
    <recommendedName>
        <fullName evidence="11">Molybdopterin molybdenumtransferase</fullName>
        <ecNumber evidence="11">2.10.1.1</ecNumber>
    </recommendedName>
</protein>
<dbReference type="SUPFAM" id="SSF63867">
    <property type="entry name" value="MoeA C-terminal domain-like"/>
    <property type="match status" value="1"/>
</dbReference>
<evidence type="ECO:0000313" key="14">
    <source>
        <dbReference type="Proteomes" id="UP000288102"/>
    </source>
</evidence>
<keyword evidence="8 11" id="KW-0460">Magnesium</keyword>
<evidence type="ECO:0000256" key="9">
    <source>
        <dbReference type="ARBA" id="ARBA00023150"/>
    </source>
</evidence>
<evidence type="ECO:0000256" key="5">
    <source>
        <dbReference type="ARBA" id="ARBA00022505"/>
    </source>
</evidence>
<dbReference type="SUPFAM" id="SSF63882">
    <property type="entry name" value="MoeA N-terminal region -like"/>
    <property type="match status" value="1"/>
</dbReference>
<reference evidence="14" key="1">
    <citation type="journal article" date="2019" name="Syst. Appl. Microbiol.">
        <title>Flavobacterium circumlabens sp. nov. and Flavobacterium cupreum sp. nov., two psychrotrophic species isolated from Antarctic environmental samples.</title>
        <authorList>
            <person name="Kralova S."/>
            <person name="Busse H.-J."/>
            <person name="Svec P."/>
            <person name="Maslanova I."/>
            <person name="Stankova E."/>
            <person name="Bartak M."/>
            <person name="Sedlacek I."/>
        </authorList>
    </citation>
    <scope>NUCLEOTIDE SEQUENCE [LARGE SCALE GENOMIC DNA]</scope>
    <source>
        <strain evidence="14">CCM 8825</strain>
    </source>
</reference>
<comment type="caution">
    <text evidence="13">The sequence shown here is derived from an EMBL/GenBank/DDBJ whole genome shotgun (WGS) entry which is preliminary data.</text>
</comment>
<dbReference type="Gene3D" id="2.170.190.11">
    <property type="entry name" value="Molybdopterin biosynthesis moea protein, domain 3"/>
    <property type="match status" value="1"/>
</dbReference>
<dbReference type="InterPro" id="IPR036425">
    <property type="entry name" value="MoaB/Mog-like_dom_sf"/>
</dbReference>
<comment type="pathway">
    <text evidence="3 11">Cofactor biosynthesis; molybdopterin biosynthesis.</text>
</comment>